<accession>A0A9P7M8H4</accession>
<feature type="region of interest" description="Disordered" evidence="1">
    <location>
        <begin position="722"/>
        <end position="742"/>
    </location>
</feature>
<feature type="compositionally biased region" description="Polar residues" evidence="1">
    <location>
        <begin position="29"/>
        <end position="39"/>
    </location>
</feature>
<evidence type="ECO:0000313" key="3">
    <source>
        <dbReference type="Proteomes" id="UP000706124"/>
    </source>
</evidence>
<dbReference type="InterPro" id="IPR052396">
    <property type="entry name" value="Meiotic_Drive_Suppr_Kinase"/>
</dbReference>
<dbReference type="OrthoDB" id="411394at2759"/>
<feature type="region of interest" description="Disordered" evidence="1">
    <location>
        <begin position="462"/>
        <end position="498"/>
    </location>
</feature>
<feature type="compositionally biased region" description="Basic and acidic residues" evidence="1">
    <location>
        <begin position="478"/>
        <end position="492"/>
    </location>
</feature>
<dbReference type="Proteomes" id="UP000706124">
    <property type="component" value="Unassembled WGS sequence"/>
</dbReference>
<protein>
    <recommendedName>
        <fullName evidence="4">Protein kinase domain-containing protein</fullName>
    </recommendedName>
</protein>
<dbReference type="SUPFAM" id="SSF56112">
    <property type="entry name" value="Protein kinase-like (PK-like)"/>
    <property type="match status" value="1"/>
</dbReference>
<feature type="region of interest" description="Disordered" evidence="1">
    <location>
        <begin position="25"/>
        <end position="82"/>
    </location>
</feature>
<proteinExistence type="predicted"/>
<evidence type="ECO:0000313" key="2">
    <source>
        <dbReference type="EMBL" id="KAG5932789.1"/>
    </source>
</evidence>
<dbReference type="AlphaFoldDB" id="A0A9P7M8H4"/>
<feature type="compositionally biased region" description="Basic and acidic residues" evidence="1">
    <location>
        <begin position="55"/>
        <end position="64"/>
    </location>
</feature>
<dbReference type="InterPro" id="IPR011009">
    <property type="entry name" value="Kinase-like_dom_sf"/>
</dbReference>
<sequence>MDQQNDIDALRQKLQELERQIQEIKLQIQPRNDGSTTNYTGGGGGGGGQGHKRERQADKKHEKALQQVQQKDSATQEDQEQIKMLKQQTEEMDRILQPTNFCEFLIAYQTSSMQALDSNVTQKNSSTAIDSIMQYYQKQTQEIKRILLEPTTLDEYIKEWHASTFSKLTIHLDGPQKDPSTAEILGKWQPETLKEWTTFLSEQRLILNQVFDVLSPEVRKLFCRVTIRDNGDSVGPITDEWDLQDFSRRHIETSMRIIMRHLQSVDTLGRVFRIDCQIDFMVHPRHANPLGIMIQSSDPNVPIITRFCLCEDPSVSLDLNTLLYVWEPKFGAAIFATEGPAVDDVLPSTAAAEKRVQHAIIETYNKMMDSCLEYGIITTGQAVVFLHFNWDDPKTLHYHLAEPRLDVALGPEEDATLLTTLGQYIAFTIMAITKSSNKPTQKQRLQICKTLPKVGVPSVLVSLPDDGDNASSCSFQTRESDTEKQGQKDDQNIRTTRSNEGAQDLPYCTQKCLLGLVRGEFLDPACPNMALHCHDREDEAGHIERHPVDHAEWLRLLGEQFKHSIDVGITYQKVFGSMGAMFKVILLAYGYTFISKGTRVEHAESLQHETDVYERLKPIQGVHVPVFLGTIDLQTMDKDYWIYFGTYVVHMIFLSWGGHPLKRDLMNTLEIPWVERAEQALQALHHEGVLQRDVEWSNILYNAEVNGVMLINFDCACMIGKSTPQGQDTPEEEEESRGRTREKLCFSFSEEEEDLAACELSETGDAILEVLEE</sequence>
<evidence type="ECO:0000256" key="1">
    <source>
        <dbReference type="SAM" id="MobiDB-lite"/>
    </source>
</evidence>
<keyword evidence="3" id="KW-1185">Reference proteome</keyword>
<name>A0A9P7M8H4_9HYPO</name>
<feature type="compositionally biased region" description="Gly residues" evidence="1">
    <location>
        <begin position="40"/>
        <end position="49"/>
    </location>
</feature>
<dbReference type="EMBL" id="SRPO01000423">
    <property type="protein sequence ID" value="KAG5932789.1"/>
    <property type="molecule type" value="Genomic_DNA"/>
</dbReference>
<organism evidence="2 3">
    <name type="scientific">Claviceps pazoutovae</name>
    <dbReference type="NCBI Taxonomy" id="1649127"/>
    <lineage>
        <taxon>Eukaryota</taxon>
        <taxon>Fungi</taxon>
        <taxon>Dikarya</taxon>
        <taxon>Ascomycota</taxon>
        <taxon>Pezizomycotina</taxon>
        <taxon>Sordariomycetes</taxon>
        <taxon>Hypocreomycetidae</taxon>
        <taxon>Hypocreales</taxon>
        <taxon>Clavicipitaceae</taxon>
        <taxon>Claviceps</taxon>
    </lineage>
</organism>
<reference evidence="2 3" key="1">
    <citation type="journal article" date="2020" name="bioRxiv">
        <title>Whole genome comparisons of ergot fungi reveals the divergence and evolution of species within the genus Claviceps are the result of varying mechanisms driving genome evolution and host range expansion.</title>
        <authorList>
            <person name="Wyka S.A."/>
            <person name="Mondo S.J."/>
            <person name="Liu M."/>
            <person name="Dettman J."/>
            <person name="Nalam V."/>
            <person name="Broders K.D."/>
        </authorList>
    </citation>
    <scope>NUCLEOTIDE SEQUENCE [LARGE SCALE GENOMIC DNA]</scope>
    <source>
        <strain evidence="2 3">CCC 1485</strain>
    </source>
</reference>
<comment type="caution">
    <text evidence="2">The sequence shown here is derived from an EMBL/GenBank/DDBJ whole genome shotgun (WGS) entry which is preliminary data.</text>
</comment>
<dbReference type="PANTHER" id="PTHR37171">
    <property type="entry name" value="SERINE/THREONINE-PROTEIN KINASE YRZF-RELATED"/>
    <property type="match status" value="1"/>
</dbReference>
<dbReference type="PANTHER" id="PTHR37171:SF1">
    <property type="entry name" value="SERINE_THREONINE-PROTEIN KINASE YRZF-RELATED"/>
    <property type="match status" value="1"/>
</dbReference>
<gene>
    <name evidence="2" type="ORF">E4U60_004995</name>
</gene>
<evidence type="ECO:0008006" key="4">
    <source>
        <dbReference type="Google" id="ProtNLM"/>
    </source>
</evidence>